<evidence type="ECO:0000313" key="5">
    <source>
        <dbReference type="Proteomes" id="UP000318661"/>
    </source>
</evidence>
<proteinExistence type="predicted"/>
<dbReference type="Proteomes" id="UP000315217">
    <property type="component" value="Unassembled WGS sequence"/>
</dbReference>
<evidence type="ECO:0000313" key="2">
    <source>
        <dbReference type="EMBL" id="TMJ08795.1"/>
    </source>
</evidence>
<evidence type="ECO:0008006" key="6">
    <source>
        <dbReference type="Google" id="ProtNLM"/>
    </source>
</evidence>
<comment type="caution">
    <text evidence="2">The sequence shown here is derived from an EMBL/GenBank/DDBJ whole genome shotgun (WGS) entry which is preliminary data.</text>
</comment>
<sequence length="142" mass="14834">MFSRVRASWSVVFIVVTVALNALPVAARSANTTVTISVSPVQQVEGSTSLIVSAGGPLQQGRLVVKSNTAWVLVAHTSEPGAVVAWKITSGTIWQRLGAATPVLTGLKGVHQVEYEVQLDGHTAQPGLPITVTFSVEPTAAH</sequence>
<evidence type="ECO:0000313" key="3">
    <source>
        <dbReference type="EMBL" id="TMJ09694.1"/>
    </source>
</evidence>
<gene>
    <name evidence="3" type="ORF">E6G98_08780</name>
    <name evidence="2" type="ORF">E6G99_03840</name>
</gene>
<accession>A0A537LLA8</accession>
<dbReference type="EMBL" id="VBAI01000153">
    <property type="protein sequence ID" value="TMJ09694.1"/>
    <property type="molecule type" value="Genomic_DNA"/>
</dbReference>
<dbReference type="Proteomes" id="UP000318661">
    <property type="component" value="Unassembled WGS sequence"/>
</dbReference>
<feature type="chain" id="PRO_5036134915" description="Copper resistance protein CopC" evidence="1">
    <location>
        <begin position="28"/>
        <end position="142"/>
    </location>
</feature>
<keyword evidence="1" id="KW-0732">Signal</keyword>
<evidence type="ECO:0000256" key="1">
    <source>
        <dbReference type="SAM" id="SignalP"/>
    </source>
</evidence>
<name>A0A537LLA8_9BACT</name>
<feature type="signal peptide" evidence="1">
    <location>
        <begin position="1"/>
        <end position="27"/>
    </location>
</feature>
<dbReference type="EMBL" id="VBAJ01000081">
    <property type="protein sequence ID" value="TMJ08795.1"/>
    <property type="molecule type" value="Genomic_DNA"/>
</dbReference>
<protein>
    <recommendedName>
        <fullName evidence="6">Copper resistance protein CopC</fullName>
    </recommendedName>
</protein>
<organism evidence="2 5">
    <name type="scientific">Candidatus Segetimicrobium genomatis</name>
    <dbReference type="NCBI Taxonomy" id="2569760"/>
    <lineage>
        <taxon>Bacteria</taxon>
        <taxon>Bacillati</taxon>
        <taxon>Candidatus Sysuimicrobiota</taxon>
        <taxon>Candidatus Sysuimicrobiia</taxon>
        <taxon>Candidatus Sysuimicrobiales</taxon>
        <taxon>Candidatus Segetimicrobiaceae</taxon>
        <taxon>Candidatus Segetimicrobium</taxon>
    </lineage>
</organism>
<reference evidence="4 5" key="1">
    <citation type="journal article" date="2019" name="Nat. Microbiol.">
        <title>Mediterranean grassland soil C-N compound turnover is dependent on rainfall and depth, and is mediated by genomically divergent microorganisms.</title>
        <authorList>
            <person name="Diamond S."/>
            <person name="Andeer P.F."/>
            <person name="Li Z."/>
            <person name="Crits-Christoph A."/>
            <person name="Burstein D."/>
            <person name="Anantharaman K."/>
            <person name="Lane K.R."/>
            <person name="Thomas B.C."/>
            <person name="Pan C."/>
            <person name="Northen T.R."/>
            <person name="Banfield J.F."/>
        </authorList>
    </citation>
    <scope>NUCLEOTIDE SEQUENCE [LARGE SCALE GENOMIC DNA]</scope>
    <source>
        <strain evidence="3">NP_1</strain>
        <strain evidence="2">NP_2</strain>
    </source>
</reference>
<evidence type="ECO:0000313" key="4">
    <source>
        <dbReference type="Proteomes" id="UP000315217"/>
    </source>
</evidence>
<dbReference type="AlphaFoldDB" id="A0A537LLA8"/>